<dbReference type="EMBL" id="CACRXK020001924">
    <property type="protein sequence ID" value="CAB3991829.1"/>
    <property type="molecule type" value="Genomic_DNA"/>
</dbReference>
<dbReference type="Proteomes" id="UP001152795">
    <property type="component" value="Unassembled WGS sequence"/>
</dbReference>
<dbReference type="AlphaFoldDB" id="A0A6S7GPH2"/>
<organism evidence="2 3">
    <name type="scientific">Paramuricea clavata</name>
    <name type="common">Red gorgonian</name>
    <name type="synonym">Violescent sea-whip</name>
    <dbReference type="NCBI Taxonomy" id="317549"/>
    <lineage>
        <taxon>Eukaryota</taxon>
        <taxon>Metazoa</taxon>
        <taxon>Cnidaria</taxon>
        <taxon>Anthozoa</taxon>
        <taxon>Octocorallia</taxon>
        <taxon>Malacalcyonacea</taxon>
        <taxon>Plexauridae</taxon>
        <taxon>Paramuricea</taxon>
    </lineage>
</organism>
<evidence type="ECO:0000313" key="3">
    <source>
        <dbReference type="Proteomes" id="UP001152795"/>
    </source>
</evidence>
<dbReference type="PANTHER" id="PTHR33153:SF3">
    <property type="entry name" value="TRAFFICKING PROTEIN PARTICLE COMPLEX SUBUNIT 11 DOMAIN-CONTAINING PROTEIN"/>
    <property type="match status" value="1"/>
</dbReference>
<dbReference type="Pfam" id="PF25273">
    <property type="entry name" value="DUF7869"/>
    <property type="match status" value="1"/>
</dbReference>
<name>A0A6S7GPH2_PARCT</name>
<dbReference type="InterPro" id="IPR057191">
    <property type="entry name" value="DUF7869"/>
</dbReference>
<comment type="caution">
    <text evidence="2">The sequence shown here is derived from an EMBL/GenBank/DDBJ whole genome shotgun (WGS) entry which is preliminary data.</text>
</comment>
<accession>A0A6S7GPH2</accession>
<evidence type="ECO:0000259" key="1">
    <source>
        <dbReference type="Pfam" id="PF25273"/>
    </source>
</evidence>
<gene>
    <name evidence="2" type="ORF">PACLA_8A022611</name>
</gene>
<feature type="domain" description="DUF7869" evidence="1">
    <location>
        <begin position="144"/>
        <end position="270"/>
    </location>
</feature>
<keyword evidence="3" id="KW-1185">Reference proteome</keyword>
<feature type="non-terminal residue" evidence="2">
    <location>
        <position position="1"/>
    </location>
</feature>
<protein>
    <recommendedName>
        <fullName evidence="1">DUF7869 domain-containing protein</fullName>
    </recommendedName>
</protein>
<dbReference type="PANTHER" id="PTHR33153">
    <property type="entry name" value="MYND-TYPE DOMAIN-CONTAINING PROTEIN"/>
    <property type="match status" value="1"/>
</dbReference>
<reference evidence="2" key="1">
    <citation type="submission" date="2020-04" db="EMBL/GenBank/DDBJ databases">
        <authorList>
            <person name="Alioto T."/>
            <person name="Alioto T."/>
            <person name="Gomez Garrido J."/>
        </authorList>
    </citation>
    <scope>NUCLEOTIDE SEQUENCE</scope>
    <source>
        <strain evidence="2">A484AB</strain>
    </source>
</reference>
<dbReference type="OrthoDB" id="410478at2759"/>
<sequence length="274" mass="32484">MGDKMPDSITIHLPCYLNYKTIYTYMVEDLTLAGETERIAYSQFCKLMHTDFSQVVIPKITRLTKCDICVVLKEEKQKTMDKIVRSYYDTLYKQHNQLQREEREKYYGHRTKTKENLDKYVCIIVDGMDQMKLMIPKLLHVMKAYSGAWKLKTHLTGVLNHGRETLGYFDLHQWPHDSNLTINVLLRVLMRMDKLPDRLYLQMDNCWRENKNQYVITFLAVLVHLGIFKKIKVNFLMKGHTHEDCDQLFSRYGLKLSNNDVVTVEDKLDQIVLF</sequence>
<evidence type="ECO:0000313" key="2">
    <source>
        <dbReference type="EMBL" id="CAB3991829.1"/>
    </source>
</evidence>
<proteinExistence type="predicted"/>